<dbReference type="EMBL" id="QSWH01000005">
    <property type="protein sequence ID" value="RRR22161.1"/>
    <property type="molecule type" value="Genomic_DNA"/>
</dbReference>
<dbReference type="OrthoDB" id="4788037at2"/>
<evidence type="ECO:0000313" key="4">
    <source>
        <dbReference type="Proteomes" id="UP000254236"/>
    </source>
</evidence>
<dbReference type="InterPro" id="IPR003615">
    <property type="entry name" value="HNH_nuc"/>
</dbReference>
<reference evidence="2 4" key="1">
    <citation type="submission" date="2018-07" db="EMBL/GenBank/DDBJ databases">
        <title>Brachybacterium saurashtrense DSM 23186 genome sequence.</title>
        <authorList>
            <person name="Guo L."/>
        </authorList>
    </citation>
    <scope>NUCLEOTIDE SEQUENCE [LARGE SCALE GENOMIC DNA]</scope>
    <source>
        <strain evidence="2 4">DSM 23186</strain>
    </source>
</reference>
<evidence type="ECO:0000256" key="1">
    <source>
        <dbReference type="SAM" id="MobiDB-lite"/>
    </source>
</evidence>
<feature type="compositionally biased region" description="Gly residues" evidence="1">
    <location>
        <begin position="516"/>
        <end position="525"/>
    </location>
</feature>
<keyword evidence="3" id="KW-0540">Nuclease</keyword>
<organism evidence="3 5">
    <name type="scientific">Brachybacterium saurashtrense</name>
    <dbReference type="NCBI Taxonomy" id="556288"/>
    <lineage>
        <taxon>Bacteria</taxon>
        <taxon>Bacillati</taxon>
        <taxon>Actinomycetota</taxon>
        <taxon>Actinomycetes</taxon>
        <taxon>Micrococcales</taxon>
        <taxon>Dermabacteraceae</taxon>
        <taxon>Brachybacterium</taxon>
    </lineage>
</organism>
<evidence type="ECO:0000313" key="5">
    <source>
        <dbReference type="Proteomes" id="UP000282185"/>
    </source>
</evidence>
<protein>
    <submittedName>
        <fullName evidence="3">HNH endonuclease</fullName>
    </submittedName>
</protein>
<gene>
    <name evidence="2" type="ORF">DWV08_06635</name>
    <name evidence="3" type="ORF">DXU92_11435</name>
</gene>
<evidence type="ECO:0000313" key="2">
    <source>
        <dbReference type="EMBL" id="AXK47191.1"/>
    </source>
</evidence>
<dbReference type="GO" id="GO:0004519">
    <property type="term" value="F:endonuclease activity"/>
    <property type="evidence" value="ECO:0007669"/>
    <property type="project" value="UniProtKB-KW"/>
</dbReference>
<name>A0A345YTD9_9MICO</name>
<dbReference type="Proteomes" id="UP000254236">
    <property type="component" value="Chromosome"/>
</dbReference>
<evidence type="ECO:0000313" key="3">
    <source>
        <dbReference type="EMBL" id="RRR22161.1"/>
    </source>
</evidence>
<accession>A0A345YTD9</accession>
<dbReference type="KEGG" id="bsau:DWV08_06635"/>
<reference evidence="3 5" key="2">
    <citation type="submission" date="2018-08" db="EMBL/GenBank/DDBJ databases">
        <title>Brachybacterium saurashtrense DSM 23186.</title>
        <authorList>
            <person name="Li Y."/>
        </authorList>
    </citation>
    <scope>NUCLEOTIDE SEQUENCE [LARGE SCALE GENOMIC DNA]</scope>
    <source>
        <strain evidence="3 5">DSM 23186</strain>
    </source>
</reference>
<feature type="region of interest" description="Disordered" evidence="1">
    <location>
        <begin position="476"/>
        <end position="525"/>
    </location>
</feature>
<keyword evidence="4" id="KW-1185">Reference proteome</keyword>
<dbReference type="CDD" id="cd00085">
    <property type="entry name" value="HNHc"/>
    <property type="match status" value="1"/>
</dbReference>
<keyword evidence="3" id="KW-0378">Hydrolase</keyword>
<keyword evidence="3" id="KW-0255">Endonuclease</keyword>
<dbReference type="Proteomes" id="UP000282185">
    <property type="component" value="Unassembled WGS sequence"/>
</dbReference>
<sequence length="525" mass="57915">MCPAPPGAAEGPPRKDVRARRALTAAALVERAEVAPRTPEAETVLRIHRRRREQHAAFYVAEVRDLASLWSEEDDGDEKALHALAAAAGLRTKLGRGEDRLRDAHIALTDLPGCFARVAAGELPVDWFEWLLRSVLRLTAHQRRQVDERVAAWELDAIDVERFYRELRLLIDWFGRAAVRETPEERRAVHVRPSPDGDGTACLSVVGPAPEILALGRRLDAAARAVQDAQRGALETGAPLPFDLDGEALRQQRHLPLAALRYAIMTRSALETGAVEVPEPAFRLSVVVPVLSLLGRSHAPATLDGTVPIPARMARQLVASAPTFERVLVDAATGDYLPAASRTYRVSHAMAENLRLIDPVCAVPGCARNVMTIGENDHIEEFDLEHPARGGPTTIANLHRLCRSHHRMKTAGLLDPERDETTGVTRWRIGNAAVSEVRRDGDLVTRELAERLEEAWDAYLTDLVFEDLVRRGEFDETPQERAEHAEEQRWGEHLIDYWSRPDTGGPDDPGPPGLELVGGGAPPPF</sequence>
<proteinExistence type="predicted"/>
<dbReference type="AlphaFoldDB" id="A0A345YTD9"/>
<feature type="compositionally biased region" description="Basic and acidic residues" evidence="1">
    <location>
        <begin position="476"/>
        <end position="495"/>
    </location>
</feature>
<dbReference type="EMBL" id="CP031356">
    <property type="protein sequence ID" value="AXK47191.1"/>
    <property type="molecule type" value="Genomic_DNA"/>
</dbReference>